<feature type="region of interest" description="Disordered" evidence="1">
    <location>
        <begin position="1"/>
        <end position="35"/>
    </location>
</feature>
<accession>A0A2K3KZN1</accession>
<protein>
    <submittedName>
        <fullName evidence="2">Uncharacterized protein</fullName>
    </submittedName>
</protein>
<evidence type="ECO:0000256" key="1">
    <source>
        <dbReference type="SAM" id="MobiDB-lite"/>
    </source>
</evidence>
<sequence>MPNQPSSSTCGGDKGTITPERKEGANGGVEGRANRTTTMEISLLHVDGEDLDLEKRDAVVVI</sequence>
<evidence type="ECO:0000313" key="3">
    <source>
        <dbReference type="Proteomes" id="UP000236291"/>
    </source>
</evidence>
<name>A0A2K3KZN1_TRIPR</name>
<gene>
    <name evidence="2" type="ORF">L195_g027626</name>
</gene>
<dbReference type="AlphaFoldDB" id="A0A2K3KZN1"/>
<dbReference type="EMBL" id="ASHM01023732">
    <property type="protein sequence ID" value="PNX71742.1"/>
    <property type="molecule type" value="Genomic_DNA"/>
</dbReference>
<evidence type="ECO:0000313" key="2">
    <source>
        <dbReference type="EMBL" id="PNX71742.1"/>
    </source>
</evidence>
<reference evidence="2 3" key="2">
    <citation type="journal article" date="2017" name="Front. Plant Sci.">
        <title>Gene Classification and Mining of Molecular Markers Useful in Red Clover (Trifolium pratense) Breeding.</title>
        <authorList>
            <person name="Istvanek J."/>
            <person name="Dluhosova J."/>
            <person name="Dluhos P."/>
            <person name="Patkova L."/>
            <person name="Nedelnik J."/>
            <person name="Repkova J."/>
        </authorList>
    </citation>
    <scope>NUCLEOTIDE SEQUENCE [LARGE SCALE GENOMIC DNA]</scope>
    <source>
        <strain evidence="3">cv. Tatra</strain>
        <tissue evidence="2">Young leaves</tissue>
    </source>
</reference>
<dbReference type="Proteomes" id="UP000236291">
    <property type="component" value="Unassembled WGS sequence"/>
</dbReference>
<proteinExistence type="predicted"/>
<reference evidence="2 3" key="1">
    <citation type="journal article" date="2014" name="Am. J. Bot.">
        <title>Genome assembly and annotation for red clover (Trifolium pratense; Fabaceae).</title>
        <authorList>
            <person name="Istvanek J."/>
            <person name="Jaros M."/>
            <person name="Krenek A."/>
            <person name="Repkova J."/>
        </authorList>
    </citation>
    <scope>NUCLEOTIDE SEQUENCE [LARGE SCALE GENOMIC DNA]</scope>
    <source>
        <strain evidence="3">cv. Tatra</strain>
        <tissue evidence="2">Young leaves</tissue>
    </source>
</reference>
<comment type="caution">
    <text evidence="2">The sequence shown here is derived from an EMBL/GenBank/DDBJ whole genome shotgun (WGS) entry which is preliminary data.</text>
</comment>
<organism evidence="2 3">
    <name type="scientific">Trifolium pratense</name>
    <name type="common">Red clover</name>
    <dbReference type="NCBI Taxonomy" id="57577"/>
    <lineage>
        <taxon>Eukaryota</taxon>
        <taxon>Viridiplantae</taxon>
        <taxon>Streptophyta</taxon>
        <taxon>Embryophyta</taxon>
        <taxon>Tracheophyta</taxon>
        <taxon>Spermatophyta</taxon>
        <taxon>Magnoliopsida</taxon>
        <taxon>eudicotyledons</taxon>
        <taxon>Gunneridae</taxon>
        <taxon>Pentapetalae</taxon>
        <taxon>rosids</taxon>
        <taxon>fabids</taxon>
        <taxon>Fabales</taxon>
        <taxon>Fabaceae</taxon>
        <taxon>Papilionoideae</taxon>
        <taxon>50 kb inversion clade</taxon>
        <taxon>NPAAA clade</taxon>
        <taxon>Hologalegina</taxon>
        <taxon>IRL clade</taxon>
        <taxon>Trifolieae</taxon>
        <taxon>Trifolium</taxon>
    </lineage>
</organism>
<feature type="compositionally biased region" description="Polar residues" evidence="1">
    <location>
        <begin position="1"/>
        <end position="10"/>
    </location>
</feature>